<dbReference type="PROSITE" id="PS51257">
    <property type="entry name" value="PROKAR_LIPOPROTEIN"/>
    <property type="match status" value="1"/>
</dbReference>
<dbReference type="AlphaFoldDB" id="A0A1H9IPH6"/>
<dbReference type="RefSeq" id="WP_090169657.1">
    <property type="nucleotide sequence ID" value="NZ_FOFB01000015.1"/>
</dbReference>
<dbReference type="EMBL" id="FOFB01000015">
    <property type="protein sequence ID" value="SEQ76402.1"/>
    <property type="molecule type" value="Genomic_DNA"/>
</dbReference>
<evidence type="ECO:0000259" key="1">
    <source>
        <dbReference type="Pfam" id="PF03724"/>
    </source>
</evidence>
<gene>
    <name evidence="2" type="ORF">SAMN05444359_11584</name>
</gene>
<feature type="domain" description="DUF306" evidence="1">
    <location>
        <begin position="47"/>
        <end position="145"/>
    </location>
</feature>
<dbReference type="InterPro" id="IPR053147">
    <property type="entry name" value="Hsp_HslJ-like"/>
</dbReference>
<reference evidence="3" key="1">
    <citation type="submission" date="2016-10" db="EMBL/GenBank/DDBJ databases">
        <authorList>
            <person name="Varghese N."/>
            <person name="Submissions S."/>
        </authorList>
    </citation>
    <scope>NUCLEOTIDE SEQUENCE [LARGE SCALE GENOMIC DNA]</scope>
    <source>
        <strain evidence="3">DSM 24740</strain>
    </source>
</reference>
<keyword evidence="3" id="KW-1185">Reference proteome</keyword>
<keyword evidence="2" id="KW-0346">Stress response</keyword>
<evidence type="ECO:0000313" key="2">
    <source>
        <dbReference type="EMBL" id="SEQ76402.1"/>
    </source>
</evidence>
<dbReference type="InParanoid" id="A0A1H9IPH6"/>
<dbReference type="PANTHER" id="PTHR35535">
    <property type="entry name" value="HEAT SHOCK PROTEIN HSLJ"/>
    <property type="match status" value="1"/>
</dbReference>
<proteinExistence type="predicted"/>
<evidence type="ECO:0000313" key="3">
    <source>
        <dbReference type="Proteomes" id="UP000199021"/>
    </source>
</evidence>
<name>A0A1H9IPH6_9BACT</name>
<sequence>MRNLFFLFLALIFVAACQPKPDTAGRSPEDPTANKNISEVQKVPIPSAWTLISCERDGKTIPAVNERCFIALRDGQIGGNTGCNSFGGDWSGSPAKMKIPGVMATKMYCEDAAEQESMILQMLNGTVQLEMVNPKTLLITSGKEQLRLARNDDKLKQ</sequence>
<dbReference type="Gene3D" id="2.40.128.270">
    <property type="match status" value="1"/>
</dbReference>
<dbReference type="OrthoDB" id="880459at2"/>
<accession>A0A1H9IPH6</accession>
<dbReference type="Proteomes" id="UP000199021">
    <property type="component" value="Unassembled WGS sequence"/>
</dbReference>
<dbReference type="STRING" id="478744.SAMN05444359_11584"/>
<dbReference type="InterPro" id="IPR038670">
    <property type="entry name" value="HslJ-like_sf"/>
</dbReference>
<dbReference type="InterPro" id="IPR005184">
    <property type="entry name" value="DUF306_Meta_HslJ"/>
</dbReference>
<protein>
    <submittedName>
        <fullName evidence="2">Heat shock protein HslJ</fullName>
    </submittedName>
</protein>
<dbReference type="Pfam" id="PF03724">
    <property type="entry name" value="META"/>
    <property type="match status" value="1"/>
</dbReference>
<organism evidence="2 3">
    <name type="scientific">Neolewinella agarilytica</name>
    <dbReference type="NCBI Taxonomy" id="478744"/>
    <lineage>
        <taxon>Bacteria</taxon>
        <taxon>Pseudomonadati</taxon>
        <taxon>Bacteroidota</taxon>
        <taxon>Saprospiria</taxon>
        <taxon>Saprospirales</taxon>
        <taxon>Lewinellaceae</taxon>
        <taxon>Neolewinella</taxon>
    </lineage>
</organism>
<dbReference type="PANTHER" id="PTHR35535:SF1">
    <property type="entry name" value="HEAT SHOCK PROTEIN HSLJ"/>
    <property type="match status" value="1"/>
</dbReference>